<accession>A0A0A0I9F3</accession>
<dbReference type="PANTHER" id="PTHR47619:SF1">
    <property type="entry name" value="EXODEOXYRIBONUCLEASE WALJ"/>
    <property type="match status" value="1"/>
</dbReference>
<gene>
    <name evidence="2" type="ORF">Z968_05030</name>
</gene>
<name>A0A0A0I9F3_CLONO</name>
<keyword evidence="2" id="KW-0378">Hydrolase</keyword>
<dbReference type="GO" id="GO:0016787">
    <property type="term" value="F:hydrolase activity"/>
    <property type="evidence" value="ECO:0007669"/>
    <property type="project" value="UniProtKB-KW"/>
</dbReference>
<evidence type="ECO:0000313" key="3">
    <source>
        <dbReference type="Proteomes" id="UP000030012"/>
    </source>
</evidence>
<dbReference type="Proteomes" id="UP000030012">
    <property type="component" value="Unassembled WGS sequence"/>
</dbReference>
<dbReference type="Gene3D" id="3.60.15.10">
    <property type="entry name" value="Ribonuclease Z/Hydroxyacylglutathione hydrolase-like"/>
    <property type="match status" value="1"/>
</dbReference>
<evidence type="ECO:0000259" key="1">
    <source>
        <dbReference type="SMART" id="SM00849"/>
    </source>
</evidence>
<dbReference type="EMBL" id="JENJ01000016">
    <property type="protein sequence ID" value="KGM96946.1"/>
    <property type="molecule type" value="Genomic_DNA"/>
</dbReference>
<reference evidence="2 3" key="1">
    <citation type="submission" date="2014-01" db="EMBL/GenBank/DDBJ databases">
        <title>Plasmidome dynamics in the species complex Clostridium novyi sensu lato converts strains of independent lineages into distinctly different pathogens.</title>
        <authorList>
            <person name="Skarin H."/>
            <person name="Segerman B."/>
        </authorList>
    </citation>
    <scope>NUCLEOTIDE SEQUENCE [LARGE SCALE GENOMIC DNA]</scope>
    <source>
        <strain evidence="2 3">4552</strain>
    </source>
</reference>
<dbReference type="RefSeq" id="WP_039254137.1">
    <property type="nucleotide sequence ID" value="NZ_JENJ01000016.1"/>
</dbReference>
<dbReference type="AlphaFoldDB" id="A0A0A0I9F3"/>
<dbReference type="InterPro" id="IPR052533">
    <property type="entry name" value="WalJ/YycJ-like"/>
</dbReference>
<protein>
    <submittedName>
        <fullName evidence="2">Metallohydrolase</fullName>
    </submittedName>
</protein>
<dbReference type="Pfam" id="PF12706">
    <property type="entry name" value="Lactamase_B_2"/>
    <property type="match status" value="1"/>
</dbReference>
<dbReference type="OrthoDB" id="9781189at2"/>
<feature type="domain" description="Metallo-beta-lactamase" evidence="1">
    <location>
        <begin position="11"/>
        <end position="191"/>
    </location>
</feature>
<dbReference type="InterPro" id="IPR001279">
    <property type="entry name" value="Metallo-B-lactamas"/>
</dbReference>
<proteinExistence type="predicted"/>
<organism evidence="2 3">
    <name type="scientific">Clostridium novyi A str. 4552</name>
    <dbReference type="NCBI Taxonomy" id="1444289"/>
    <lineage>
        <taxon>Bacteria</taxon>
        <taxon>Bacillati</taxon>
        <taxon>Bacillota</taxon>
        <taxon>Clostridia</taxon>
        <taxon>Eubacteriales</taxon>
        <taxon>Clostridiaceae</taxon>
        <taxon>Clostridium</taxon>
    </lineage>
</organism>
<dbReference type="SUPFAM" id="SSF56281">
    <property type="entry name" value="Metallo-hydrolase/oxidoreductase"/>
    <property type="match status" value="1"/>
</dbReference>
<dbReference type="PANTHER" id="PTHR47619">
    <property type="entry name" value="METALLO-HYDROLASE YYCJ-RELATED"/>
    <property type="match status" value="1"/>
</dbReference>
<dbReference type="InterPro" id="IPR036866">
    <property type="entry name" value="RibonucZ/Hydroxyglut_hydro"/>
</dbReference>
<sequence>MIFCPLYSGSSGNSVYISSGKSSILIDAGLPGKHIEKALESINKNPNEIDGIFVTHEHIDHVKGVGVLSRRYNIPIYANELTWKSMNKNIGKIKEENINIISKRTNITIKDMEIFNYSISHDAVDPVGYAVYSGKSKACVATDLGYFSDEVRENTKDADVVLLESNHDVEMLKFGPYPYSLKRRILSNVGHLSNDDCGKAIVTMTENNCKNIILGHLSRTNNYPDLAYETVVGVLRENKIKLNNDINISMANRSMPSNYMEV</sequence>
<dbReference type="SMART" id="SM00849">
    <property type="entry name" value="Lactamase_B"/>
    <property type="match status" value="1"/>
</dbReference>
<comment type="caution">
    <text evidence="2">The sequence shown here is derived from an EMBL/GenBank/DDBJ whole genome shotgun (WGS) entry which is preliminary data.</text>
</comment>
<evidence type="ECO:0000313" key="2">
    <source>
        <dbReference type="EMBL" id="KGM96946.1"/>
    </source>
</evidence>